<proteinExistence type="predicted"/>
<dbReference type="VEuPathDB" id="VectorBase:LDEU010038"/>
<organism evidence="2 3">
    <name type="scientific">Leptotrombidium deliense</name>
    <dbReference type="NCBI Taxonomy" id="299467"/>
    <lineage>
        <taxon>Eukaryota</taxon>
        <taxon>Metazoa</taxon>
        <taxon>Ecdysozoa</taxon>
        <taxon>Arthropoda</taxon>
        <taxon>Chelicerata</taxon>
        <taxon>Arachnida</taxon>
        <taxon>Acari</taxon>
        <taxon>Acariformes</taxon>
        <taxon>Trombidiformes</taxon>
        <taxon>Prostigmata</taxon>
        <taxon>Anystina</taxon>
        <taxon>Parasitengona</taxon>
        <taxon>Trombiculoidea</taxon>
        <taxon>Trombiculidae</taxon>
        <taxon>Leptotrombidium</taxon>
    </lineage>
</organism>
<dbReference type="Gene3D" id="3.40.50.150">
    <property type="entry name" value="Vaccinia Virus protein VP39"/>
    <property type="match status" value="1"/>
</dbReference>
<dbReference type="GO" id="GO:0032259">
    <property type="term" value="P:methylation"/>
    <property type="evidence" value="ECO:0007669"/>
    <property type="project" value="UniProtKB-KW"/>
</dbReference>
<keyword evidence="2" id="KW-0808">Transferase</keyword>
<dbReference type="GO" id="GO:0008168">
    <property type="term" value="F:methyltransferase activity"/>
    <property type="evidence" value="ECO:0007669"/>
    <property type="project" value="UniProtKB-KW"/>
</dbReference>
<dbReference type="SUPFAM" id="SSF53335">
    <property type="entry name" value="S-adenosyl-L-methionine-dependent methyltransferases"/>
    <property type="match status" value="1"/>
</dbReference>
<dbReference type="InterPro" id="IPR025714">
    <property type="entry name" value="Methyltranfer_dom"/>
</dbReference>
<dbReference type="PANTHER" id="PTHR43861">
    <property type="entry name" value="TRANS-ACONITATE 2-METHYLTRANSFERASE-RELATED"/>
    <property type="match status" value="1"/>
</dbReference>
<dbReference type="OrthoDB" id="6513357at2759"/>
<evidence type="ECO:0000313" key="3">
    <source>
        <dbReference type="Proteomes" id="UP000288716"/>
    </source>
</evidence>
<comment type="caution">
    <text evidence="2">The sequence shown here is derived from an EMBL/GenBank/DDBJ whole genome shotgun (WGS) entry which is preliminary data.</text>
</comment>
<evidence type="ECO:0000313" key="2">
    <source>
        <dbReference type="EMBL" id="RWS22002.1"/>
    </source>
</evidence>
<dbReference type="EMBL" id="NCKV01010102">
    <property type="protein sequence ID" value="RWS22002.1"/>
    <property type="molecule type" value="Genomic_DNA"/>
</dbReference>
<keyword evidence="2" id="KW-0489">Methyltransferase</keyword>
<dbReference type="Pfam" id="PF13847">
    <property type="entry name" value="Methyltransf_31"/>
    <property type="match status" value="1"/>
</dbReference>
<dbReference type="PANTHER" id="PTHR43861:SF1">
    <property type="entry name" value="TRANS-ACONITATE 2-METHYLTRANSFERASE"/>
    <property type="match status" value="1"/>
</dbReference>
<dbReference type="STRING" id="299467.A0A443S391"/>
<keyword evidence="3" id="KW-1185">Reference proteome</keyword>
<dbReference type="InterPro" id="IPR029063">
    <property type="entry name" value="SAM-dependent_MTases_sf"/>
</dbReference>
<sequence>MNIVPQLYDESNFLQQKDANELFTSIAEEFRNRKVKSVIDVGCGTGNVTADILRFTDCDKLIAFDKSDSMIEFARQRHRNAKISFQIADICDEWSKLKSDINLNEEVDVVFSVHCLHWITDKAKAIENISKMLKPGGQCYALLFFWSDILPLQEQITHFPKWNKYFSHLEKSDVTTTDKCLSPGKQRRRSSAPFPVYLRSDEQATINEWKSLCDSSGFSETQVSVKKSVFCFDDFTGFKDEVTSLCHFLRYIPDTLKQEFLNDYFDHVKNCYTSDQKIHPKVELRYECLIICATKSANKETVQDQ</sequence>
<dbReference type="AlphaFoldDB" id="A0A443S391"/>
<gene>
    <name evidence="2" type="ORF">B4U80_05567</name>
</gene>
<reference evidence="2 3" key="1">
    <citation type="journal article" date="2018" name="Gigascience">
        <title>Genomes of trombidid mites reveal novel predicted allergens and laterally-transferred genes associated with secondary metabolism.</title>
        <authorList>
            <person name="Dong X."/>
            <person name="Chaisiri K."/>
            <person name="Xia D."/>
            <person name="Armstrong S.D."/>
            <person name="Fang Y."/>
            <person name="Donnelly M.J."/>
            <person name="Kadowaki T."/>
            <person name="McGarry J.W."/>
            <person name="Darby A.C."/>
            <person name="Makepeace B.L."/>
        </authorList>
    </citation>
    <scope>NUCLEOTIDE SEQUENCE [LARGE SCALE GENOMIC DNA]</scope>
    <source>
        <strain evidence="2">UoL-UT</strain>
    </source>
</reference>
<name>A0A443S391_9ACAR</name>
<dbReference type="CDD" id="cd02440">
    <property type="entry name" value="AdoMet_MTases"/>
    <property type="match status" value="1"/>
</dbReference>
<feature type="domain" description="Methyltransferase" evidence="1">
    <location>
        <begin position="36"/>
        <end position="165"/>
    </location>
</feature>
<dbReference type="Proteomes" id="UP000288716">
    <property type="component" value="Unassembled WGS sequence"/>
</dbReference>
<protein>
    <submittedName>
        <fullName evidence="2">Phosphomethylethanolamine N-methyltransferase-like protein</fullName>
    </submittedName>
</protein>
<accession>A0A443S391</accession>
<evidence type="ECO:0000259" key="1">
    <source>
        <dbReference type="Pfam" id="PF13847"/>
    </source>
</evidence>